<dbReference type="InterPro" id="IPR007730">
    <property type="entry name" value="SPOR-like_dom"/>
</dbReference>
<dbReference type="OrthoDB" id="5298866at2"/>
<dbReference type="Proteomes" id="UP000274350">
    <property type="component" value="Chromosome"/>
</dbReference>
<keyword evidence="3" id="KW-1185">Reference proteome</keyword>
<dbReference type="AlphaFoldDB" id="A0A6M4A684"/>
<dbReference type="EMBL" id="CP051152">
    <property type="protein sequence ID" value="QJQ06791.1"/>
    <property type="molecule type" value="Genomic_DNA"/>
</dbReference>
<protein>
    <submittedName>
        <fullName evidence="2">SPOR domain-containing protein</fullName>
    </submittedName>
</protein>
<proteinExistence type="predicted"/>
<dbReference type="KEGG" id="upi:EJG51_014130"/>
<name>A0A6M4A684_9BURK</name>
<evidence type="ECO:0000313" key="3">
    <source>
        <dbReference type="Proteomes" id="UP000274350"/>
    </source>
</evidence>
<evidence type="ECO:0000259" key="1">
    <source>
        <dbReference type="Pfam" id="PF05036"/>
    </source>
</evidence>
<reference evidence="2 3" key="1">
    <citation type="journal article" date="2019" name="Int. J. Syst. Evol. Microbiol.">
        <title>Undibacterium piscinae sp. nov., isolated from Korean shiner intestine.</title>
        <authorList>
            <person name="Lee S.Y."/>
            <person name="Kang W."/>
            <person name="Kim P.S."/>
            <person name="Kim H.S."/>
            <person name="Sung H."/>
            <person name="Shin N.R."/>
            <person name="Whon T.W."/>
            <person name="Yun J.H."/>
            <person name="Lee J.Y."/>
            <person name="Lee J.Y."/>
            <person name="Jung M.J."/>
            <person name="Jeong Y.S."/>
            <person name="Tak E.J."/>
            <person name="Han J.E."/>
            <person name="Hyun D.W."/>
            <person name="Kang M.S."/>
            <person name="Lee K.E."/>
            <person name="Lee B.H."/>
            <person name="Bae J.W."/>
        </authorList>
    </citation>
    <scope>NUCLEOTIDE SEQUENCE [LARGE SCALE GENOMIC DNA]</scope>
    <source>
        <strain evidence="2 3">S11R28</strain>
    </source>
</reference>
<accession>A0A6M4A684</accession>
<sequence length="260" mass="28167">MLRFFFWTLLIGNALLLALNLGYLGSWSFDTHEPQRLKKQQNADQIHLLSASAVQALTEAPVEAPASIATPDSTPAAASVTATTTAALTAVREPVREKAKELIACLEVGNFLPADAPRFEEKLKALGLGNRQSRSNVSEVTSHMVYIPSLGSKDAADKKTAELRRLGVTDFFVMQEQTNFHLGISLGVFKTEDAAKAHLANLNAKGVKSARIGPRALGAAKFAYKLRSVSEAEKKQFDLIKAGYPDQETRNCQAAANSRN</sequence>
<gene>
    <name evidence="2" type="ORF">EJG51_014130</name>
</gene>
<dbReference type="GO" id="GO:0042834">
    <property type="term" value="F:peptidoglycan binding"/>
    <property type="evidence" value="ECO:0007669"/>
    <property type="project" value="InterPro"/>
</dbReference>
<feature type="domain" description="SPOR" evidence="1">
    <location>
        <begin position="142"/>
        <end position="210"/>
    </location>
</feature>
<organism evidence="2 3">
    <name type="scientific">Undibacterium piscinae</name>
    <dbReference type="NCBI Taxonomy" id="2495591"/>
    <lineage>
        <taxon>Bacteria</taxon>
        <taxon>Pseudomonadati</taxon>
        <taxon>Pseudomonadota</taxon>
        <taxon>Betaproteobacteria</taxon>
        <taxon>Burkholderiales</taxon>
        <taxon>Oxalobacteraceae</taxon>
        <taxon>Undibacterium</taxon>
    </lineage>
</organism>
<evidence type="ECO:0000313" key="2">
    <source>
        <dbReference type="EMBL" id="QJQ06791.1"/>
    </source>
</evidence>
<dbReference type="Pfam" id="PF05036">
    <property type="entry name" value="SPOR"/>
    <property type="match status" value="1"/>
</dbReference>